<keyword evidence="2" id="KW-0963">Cytoplasm</keyword>
<dbReference type="InterPro" id="IPR036282">
    <property type="entry name" value="Glutathione-S-Trfase_C_sf"/>
</dbReference>
<protein>
    <submittedName>
        <fullName evidence="3">Glutathione S-transferase T1</fullName>
    </submittedName>
</protein>
<dbReference type="EMBL" id="LSRX01000611">
    <property type="protein sequence ID" value="OLP92689.1"/>
    <property type="molecule type" value="Genomic_DNA"/>
</dbReference>
<gene>
    <name evidence="3" type="primary">GSTT1</name>
    <name evidence="3" type="ORF">AK812_SmicGene25509</name>
</gene>
<evidence type="ECO:0000313" key="4">
    <source>
        <dbReference type="Proteomes" id="UP000186817"/>
    </source>
</evidence>
<dbReference type="PROSITE" id="PS50405">
    <property type="entry name" value="GST_CTER"/>
    <property type="match status" value="1"/>
</dbReference>
<dbReference type="OMA" id="CQYRVDE"/>
<evidence type="ECO:0000313" key="3">
    <source>
        <dbReference type="EMBL" id="OLP92689.1"/>
    </source>
</evidence>
<dbReference type="InterPro" id="IPR036249">
    <property type="entry name" value="Thioredoxin-like_sf"/>
</dbReference>
<dbReference type="OrthoDB" id="422574at2759"/>
<dbReference type="GO" id="GO:0004364">
    <property type="term" value="F:glutathione transferase activity"/>
    <property type="evidence" value="ECO:0007669"/>
    <property type="project" value="TreeGrafter"/>
</dbReference>
<dbReference type="Gene3D" id="3.40.30.10">
    <property type="entry name" value="Glutaredoxin"/>
    <property type="match status" value="1"/>
</dbReference>
<dbReference type="SFLD" id="SFLDS00019">
    <property type="entry name" value="Glutathione_Transferase_(cytos"/>
    <property type="match status" value="1"/>
</dbReference>
<dbReference type="InterPro" id="IPR051369">
    <property type="entry name" value="GST_Theta"/>
</dbReference>
<dbReference type="GO" id="GO:0005737">
    <property type="term" value="C:cytoplasm"/>
    <property type="evidence" value="ECO:0007669"/>
    <property type="project" value="UniProtKB-SubCell"/>
</dbReference>
<dbReference type="Proteomes" id="UP000186817">
    <property type="component" value="Unassembled WGS sequence"/>
</dbReference>
<organism evidence="3 4">
    <name type="scientific">Symbiodinium microadriaticum</name>
    <name type="common">Dinoflagellate</name>
    <name type="synonym">Zooxanthella microadriatica</name>
    <dbReference type="NCBI Taxonomy" id="2951"/>
    <lineage>
        <taxon>Eukaryota</taxon>
        <taxon>Sar</taxon>
        <taxon>Alveolata</taxon>
        <taxon>Dinophyceae</taxon>
        <taxon>Suessiales</taxon>
        <taxon>Symbiodiniaceae</taxon>
        <taxon>Symbiodinium</taxon>
    </lineage>
</organism>
<keyword evidence="3" id="KW-0808">Transferase</keyword>
<dbReference type="PANTHER" id="PTHR43917">
    <property type="match status" value="1"/>
</dbReference>
<sequence>MKIFTMPISQPARALSWACAYEGTKVDEVQIMPGKDTRSEDYKKQGPIFAVPRLEEDGFILNESHAIMAYLGDRFNWKLYPKEPRTRARIHQYMNWHHQNTRRITLALFAPVMRPDIPLPQALVDLWMKEIKNTLQTVERWLSESTWICGSEPTVADLSCYCEIGQCLEKYTGLFAVHSIDLSAYPKINQWLTACEGLAGYEQSHAALKQCSVSFVFFLVLVAATPWKRVGPVWC</sequence>
<dbReference type="AlphaFoldDB" id="A0A1Q9DC18"/>
<dbReference type="SUPFAM" id="SSF52833">
    <property type="entry name" value="Thioredoxin-like"/>
    <property type="match status" value="1"/>
</dbReference>
<dbReference type="InterPro" id="IPR010987">
    <property type="entry name" value="Glutathione-S-Trfase_C-like"/>
</dbReference>
<dbReference type="Pfam" id="PF13417">
    <property type="entry name" value="GST_N_3"/>
    <property type="match status" value="1"/>
</dbReference>
<dbReference type="SUPFAM" id="SSF47616">
    <property type="entry name" value="GST C-terminal domain-like"/>
    <property type="match status" value="1"/>
</dbReference>
<dbReference type="InterPro" id="IPR004045">
    <property type="entry name" value="Glutathione_S-Trfase_N"/>
</dbReference>
<keyword evidence="4" id="KW-1185">Reference proteome</keyword>
<evidence type="ECO:0000256" key="2">
    <source>
        <dbReference type="ARBA" id="ARBA00022490"/>
    </source>
</evidence>
<comment type="subcellular location">
    <subcellularLocation>
        <location evidence="1">Cytoplasm</location>
    </subcellularLocation>
</comment>
<dbReference type="InterPro" id="IPR004046">
    <property type="entry name" value="GST_C"/>
</dbReference>
<accession>A0A1Q9DC18</accession>
<dbReference type="GO" id="GO:0006749">
    <property type="term" value="P:glutathione metabolic process"/>
    <property type="evidence" value="ECO:0007669"/>
    <property type="project" value="TreeGrafter"/>
</dbReference>
<dbReference type="InterPro" id="IPR040079">
    <property type="entry name" value="Glutathione_S-Trfase"/>
</dbReference>
<reference evidence="3 4" key="1">
    <citation type="submission" date="2016-02" db="EMBL/GenBank/DDBJ databases">
        <title>Genome analysis of coral dinoflagellate symbionts highlights evolutionary adaptations to a symbiotic lifestyle.</title>
        <authorList>
            <person name="Aranda M."/>
            <person name="Li Y."/>
            <person name="Liew Y.J."/>
            <person name="Baumgarten S."/>
            <person name="Simakov O."/>
            <person name="Wilson M."/>
            <person name="Piel J."/>
            <person name="Ashoor H."/>
            <person name="Bougouffa S."/>
            <person name="Bajic V.B."/>
            <person name="Ryu T."/>
            <person name="Ravasi T."/>
            <person name="Bayer T."/>
            <person name="Micklem G."/>
            <person name="Kim H."/>
            <person name="Bhak J."/>
            <person name="Lajeunesse T.C."/>
            <person name="Voolstra C.R."/>
        </authorList>
    </citation>
    <scope>NUCLEOTIDE SEQUENCE [LARGE SCALE GENOMIC DNA]</scope>
    <source>
        <strain evidence="3 4">CCMP2467</strain>
    </source>
</reference>
<comment type="caution">
    <text evidence="3">The sequence shown here is derived from an EMBL/GenBank/DDBJ whole genome shotgun (WGS) entry which is preliminary data.</text>
</comment>
<dbReference type="SFLD" id="SFLDG00358">
    <property type="entry name" value="Main_(cytGST)"/>
    <property type="match status" value="1"/>
</dbReference>
<proteinExistence type="predicted"/>
<name>A0A1Q9DC18_SYMMI</name>
<dbReference type="Pfam" id="PF00043">
    <property type="entry name" value="GST_C"/>
    <property type="match status" value="1"/>
</dbReference>
<evidence type="ECO:0000256" key="1">
    <source>
        <dbReference type="ARBA" id="ARBA00004496"/>
    </source>
</evidence>
<dbReference type="PROSITE" id="PS50404">
    <property type="entry name" value="GST_NTER"/>
    <property type="match status" value="1"/>
</dbReference>
<dbReference type="PANTHER" id="PTHR43917:SF8">
    <property type="entry name" value="GH16740P-RELATED"/>
    <property type="match status" value="1"/>
</dbReference>
<dbReference type="Gene3D" id="1.20.1050.10">
    <property type="match status" value="1"/>
</dbReference>